<keyword evidence="7" id="KW-1185">Reference proteome</keyword>
<proteinExistence type="inferred from homology"/>
<evidence type="ECO:0000256" key="2">
    <source>
        <dbReference type="ARBA" id="ARBA00009514"/>
    </source>
</evidence>
<keyword evidence="3" id="KW-0090">Biological rhythms</keyword>
<comment type="similarity">
    <text evidence="2">Belongs to the EARLY FLOWERING 4 family.</text>
</comment>
<keyword evidence="4" id="KW-0539">Nucleus</keyword>
<dbReference type="EMBL" id="NKXS01000236">
    <property type="protein sequence ID" value="PIN25451.1"/>
    <property type="molecule type" value="Genomic_DNA"/>
</dbReference>
<evidence type="ECO:0000313" key="6">
    <source>
        <dbReference type="EMBL" id="PIN25451.1"/>
    </source>
</evidence>
<evidence type="ECO:0000256" key="1">
    <source>
        <dbReference type="ARBA" id="ARBA00004123"/>
    </source>
</evidence>
<dbReference type="GO" id="GO:0009649">
    <property type="term" value="P:entrainment of circadian clock"/>
    <property type="evidence" value="ECO:0007669"/>
    <property type="project" value="TreeGrafter"/>
</dbReference>
<dbReference type="PANTHER" id="PTHR33469:SF40">
    <property type="entry name" value="PROTEIN EARLY FLOWERING 4-LIKE"/>
    <property type="match status" value="1"/>
</dbReference>
<dbReference type="GO" id="GO:0048511">
    <property type="term" value="P:rhythmic process"/>
    <property type="evidence" value="ECO:0007669"/>
    <property type="project" value="UniProtKB-KW"/>
</dbReference>
<comment type="caution">
    <text evidence="6">The sequence shown here is derived from an EMBL/GenBank/DDBJ whole genome shotgun (WGS) entry which is preliminary data.</text>
</comment>
<reference evidence="7" key="1">
    <citation type="journal article" date="2018" name="Gigascience">
        <title>Genome assembly of the Pink Ipe (Handroanthus impetiginosus, Bignoniaceae), a highly valued, ecologically keystone Neotropical timber forest tree.</title>
        <authorList>
            <person name="Silva-Junior O.B."/>
            <person name="Grattapaglia D."/>
            <person name="Novaes E."/>
            <person name="Collevatti R.G."/>
        </authorList>
    </citation>
    <scope>NUCLEOTIDE SEQUENCE [LARGE SCALE GENOMIC DNA]</scope>
    <source>
        <strain evidence="7">cv. UFG-1</strain>
    </source>
</reference>
<dbReference type="PANTHER" id="PTHR33469">
    <property type="entry name" value="PROTEIN ELF4-LIKE 4"/>
    <property type="match status" value="1"/>
</dbReference>
<evidence type="ECO:0000256" key="4">
    <source>
        <dbReference type="ARBA" id="ARBA00023242"/>
    </source>
</evidence>
<evidence type="ECO:0000259" key="5">
    <source>
        <dbReference type="Pfam" id="PF07011"/>
    </source>
</evidence>
<dbReference type="InterPro" id="IPR009741">
    <property type="entry name" value="EARLY_FLOWERING_4_dom"/>
</dbReference>
<dbReference type="STRING" id="429701.A0A2G9I6R8"/>
<sequence length="129" mass="14490">MDDTSQTLTTINHSFNCDIAGDEAAAAEEEEDEDESCDVEAWETLSKSIKEVQSVLDHNRCLIQQVNDNHRSKIPDNLAKNVDLIREINANISKVIALYSNLSTNFSDIIRQRRAVAAKAVKNEESRKD</sequence>
<gene>
    <name evidence="6" type="ORF">CDL12_01802</name>
</gene>
<accession>A0A2G9I6R8</accession>
<evidence type="ECO:0000313" key="7">
    <source>
        <dbReference type="Proteomes" id="UP000231279"/>
    </source>
</evidence>
<feature type="domain" description="Protein EARLY FLOWERING 4" evidence="5">
    <location>
        <begin position="37"/>
        <end position="115"/>
    </location>
</feature>
<dbReference type="GO" id="GO:0042753">
    <property type="term" value="P:positive regulation of circadian rhythm"/>
    <property type="evidence" value="ECO:0007669"/>
    <property type="project" value="InterPro"/>
</dbReference>
<comment type="subcellular location">
    <subcellularLocation>
        <location evidence="1">Nucleus</location>
    </subcellularLocation>
</comment>
<organism evidence="6 7">
    <name type="scientific">Handroanthus impetiginosus</name>
    <dbReference type="NCBI Taxonomy" id="429701"/>
    <lineage>
        <taxon>Eukaryota</taxon>
        <taxon>Viridiplantae</taxon>
        <taxon>Streptophyta</taxon>
        <taxon>Embryophyta</taxon>
        <taxon>Tracheophyta</taxon>
        <taxon>Spermatophyta</taxon>
        <taxon>Magnoliopsida</taxon>
        <taxon>eudicotyledons</taxon>
        <taxon>Gunneridae</taxon>
        <taxon>Pentapetalae</taxon>
        <taxon>asterids</taxon>
        <taxon>lamiids</taxon>
        <taxon>Lamiales</taxon>
        <taxon>Bignoniaceae</taxon>
        <taxon>Crescentiina</taxon>
        <taxon>Tabebuia alliance</taxon>
        <taxon>Handroanthus</taxon>
    </lineage>
</organism>
<dbReference type="AlphaFoldDB" id="A0A2G9I6R8"/>
<name>A0A2G9I6R8_9LAMI</name>
<evidence type="ECO:0000256" key="3">
    <source>
        <dbReference type="ARBA" id="ARBA00023108"/>
    </source>
</evidence>
<dbReference type="Pfam" id="PF07011">
    <property type="entry name" value="Elf4"/>
    <property type="match status" value="1"/>
</dbReference>
<dbReference type="Proteomes" id="UP000231279">
    <property type="component" value="Unassembled WGS sequence"/>
</dbReference>
<dbReference type="GO" id="GO:0005634">
    <property type="term" value="C:nucleus"/>
    <property type="evidence" value="ECO:0007669"/>
    <property type="project" value="UniProtKB-SubCell"/>
</dbReference>
<dbReference type="OrthoDB" id="1895690at2759"/>
<protein>
    <recommendedName>
        <fullName evidence="5">Protein EARLY FLOWERING 4 domain-containing protein</fullName>
    </recommendedName>
</protein>
<dbReference type="InterPro" id="IPR040462">
    <property type="entry name" value="EARLY_FLOWERING_4"/>
</dbReference>